<dbReference type="InParanoid" id="A0A7C8MV94"/>
<keyword evidence="4" id="KW-1185">Reference proteome</keyword>
<dbReference type="Pfam" id="PF20516">
    <property type="entry name" value="PDDEXK_12"/>
    <property type="match status" value="1"/>
</dbReference>
<reference evidence="3 4" key="1">
    <citation type="submission" date="2019-12" db="EMBL/GenBank/DDBJ databases">
        <title>Draft genome sequence of the ascomycete Xylaria multiplex DSM 110363.</title>
        <authorList>
            <person name="Buettner E."/>
            <person name="Kellner H."/>
        </authorList>
    </citation>
    <scope>NUCLEOTIDE SEQUENCE [LARGE SCALE GENOMIC DNA]</scope>
    <source>
        <strain evidence="3 4">DSM 110363</strain>
    </source>
</reference>
<evidence type="ECO:0000259" key="2">
    <source>
        <dbReference type="Pfam" id="PF20516"/>
    </source>
</evidence>
<gene>
    <name evidence="3" type="ORF">GQX73_g7166</name>
</gene>
<dbReference type="AlphaFoldDB" id="A0A7C8MV94"/>
<evidence type="ECO:0000256" key="1">
    <source>
        <dbReference type="SAM" id="MobiDB-lite"/>
    </source>
</evidence>
<feature type="region of interest" description="Disordered" evidence="1">
    <location>
        <begin position="30"/>
        <end position="67"/>
    </location>
</feature>
<proteinExistence type="predicted"/>
<dbReference type="InterPro" id="IPR046797">
    <property type="entry name" value="PDDEXK_12"/>
</dbReference>
<protein>
    <recommendedName>
        <fullName evidence="2">PD-(D/E)XK nuclease-like domain-containing protein</fullName>
    </recommendedName>
</protein>
<name>A0A7C8MV94_9PEZI</name>
<sequence length="424" mass="47232">MNHRHDPPSLPKGFTSVPLVENWLGGFPGGNGKPLDALQGEEEKGGDRDAFSGTSSVSQFSSYSNPAEREAAMRNANDLPLRRIPLEEFLALPSVDPATTLLVQDLSTINQKIGVLPRVLKPLFESQRSILDYLNDAMFTTSAVVGDSLAESNKNLEFQHKRLLRIRKSSLQCSDPARPVCWAEWDNKVHAPILELALDTVPVSDQAPVFHNIKDEKIAVLFRDPNALLRDDLADYGIFLAPAIASPLGSLITSSMRNSRYLARFNALENFEVDRPLAIAIETNRSRAGDANAPNRLANFARAHFRVVRHLFRHLNLNIRTRETAAAETQPSTIPKPPASPPMLPLPLIEVVGSAWRISFAILDEDHVIVSSDLAMGSTEQVSDCYVLFQSLVRLVRWTESECTAWWTGRLQESFKQASFRYVR</sequence>
<dbReference type="EMBL" id="WUBL01000090">
    <property type="protein sequence ID" value="KAF2966374.1"/>
    <property type="molecule type" value="Genomic_DNA"/>
</dbReference>
<comment type="caution">
    <text evidence="3">The sequence shown here is derived from an EMBL/GenBank/DDBJ whole genome shotgun (WGS) entry which is preliminary data.</text>
</comment>
<dbReference type="Proteomes" id="UP000481858">
    <property type="component" value="Unassembled WGS sequence"/>
</dbReference>
<feature type="compositionally biased region" description="Basic and acidic residues" evidence="1">
    <location>
        <begin position="41"/>
        <end position="50"/>
    </location>
</feature>
<feature type="compositionally biased region" description="Low complexity" evidence="1">
    <location>
        <begin position="52"/>
        <end position="64"/>
    </location>
</feature>
<feature type="domain" description="PD-(D/E)XK nuclease-like" evidence="2">
    <location>
        <begin position="155"/>
        <end position="403"/>
    </location>
</feature>
<accession>A0A7C8MV94</accession>
<dbReference type="OrthoDB" id="4161186at2759"/>
<organism evidence="3 4">
    <name type="scientific">Xylaria multiplex</name>
    <dbReference type="NCBI Taxonomy" id="323545"/>
    <lineage>
        <taxon>Eukaryota</taxon>
        <taxon>Fungi</taxon>
        <taxon>Dikarya</taxon>
        <taxon>Ascomycota</taxon>
        <taxon>Pezizomycotina</taxon>
        <taxon>Sordariomycetes</taxon>
        <taxon>Xylariomycetidae</taxon>
        <taxon>Xylariales</taxon>
        <taxon>Xylariaceae</taxon>
        <taxon>Xylaria</taxon>
    </lineage>
</organism>
<evidence type="ECO:0000313" key="3">
    <source>
        <dbReference type="EMBL" id="KAF2966374.1"/>
    </source>
</evidence>
<evidence type="ECO:0000313" key="4">
    <source>
        <dbReference type="Proteomes" id="UP000481858"/>
    </source>
</evidence>